<dbReference type="InterPro" id="IPR003329">
    <property type="entry name" value="Cytidylyl_trans"/>
</dbReference>
<dbReference type="Gene3D" id="3.90.550.10">
    <property type="entry name" value="Spore Coat Polysaccharide Biosynthesis Protein SpsA, Chain A"/>
    <property type="match status" value="1"/>
</dbReference>
<accession>A0ABY8MJD8</accession>
<dbReference type="Proteomes" id="UP001228690">
    <property type="component" value="Chromosome"/>
</dbReference>
<reference evidence="1 2" key="1">
    <citation type="submission" date="2023-04" db="EMBL/GenBank/DDBJ databases">
        <title>Spirochaete genome identified in red abalone sample constitutes a novel genus.</title>
        <authorList>
            <person name="Sharma S.P."/>
            <person name="Purcell C.M."/>
            <person name="Hyde J.R."/>
            <person name="Severin A.J."/>
        </authorList>
    </citation>
    <scope>NUCLEOTIDE SEQUENCE [LARGE SCALE GENOMIC DNA]</scope>
    <source>
        <strain evidence="1 2">SP-2023</strain>
    </source>
</reference>
<dbReference type="Pfam" id="PF02348">
    <property type="entry name" value="CTP_transf_3"/>
    <property type="match status" value="1"/>
</dbReference>
<evidence type="ECO:0008006" key="3">
    <source>
        <dbReference type="Google" id="ProtNLM"/>
    </source>
</evidence>
<keyword evidence="2" id="KW-1185">Reference proteome</keyword>
<dbReference type="EMBL" id="CP123443">
    <property type="protein sequence ID" value="WGK69323.1"/>
    <property type="molecule type" value="Genomic_DNA"/>
</dbReference>
<protein>
    <recommendedName>
        <fullName evidence="3">Acylneuraminate cytidylyltransferase</fullName>
    </recommendedName>
</protein>
<dbReference type="InterPro" id="IPR029044">
    <property type="entry name" value="Nucleotide-diphossugar_trans"/>
</dbReference>
<proteinExistence type="predicted"/>
<evidence type="ECO:0000313" key="1">
    <source>
        <dbReference type="EMBL" id="WGK69323.1"/>
    </source>
</evidence>
<organism evidence="1 2">
    <name type="scientific">Candidatus Haliotispira prima</name>
    <dbReference type="NCBI Taxonomy" id="3034016"/>
    <lineage>
        <taxon>Bacteria</taxon>
        <taxon>Pseudomonadati</taxon>
        <taxon>Spirochaetota</taxon>
        <taxon>Spirochaetia</taxon>
        <taxon>Spirochaetales</taxon>
        <taxon>Spirochaetaceae</taxon>
        <taxon>Candidatus Haliotispira</taxon>
    </lineage>
</organism>
<dbReference type="RefSeq" id="WP_326927506.1">
    <property type="nucleotide sequence ID" value="NZ_CP123443.1"/>
</dbReference>
<sequence>MVAPFAPVASVASRVDYQVMLQVRLGSRRLPRKALLPLGGAVSEADLAFRPCVLDWVLYHLRQSRRVQRFVLLCPYGDVSTLAPYAERHGFELFGGPEQDVLERFCCALQSYPARYCFRATGDNPLAHGSLSDFMVAQLERRFRDAPDLYRIEGLPYGFAVELFRSAALLRLRQPEPGWMLESEDREHVTRFLYRRPQDFALRHDSLSELLGPDFAGLASLRLTLDTAQDYQFLQQLFVRSQQRGILPSAPNWGTAEPSVSAGGPGFACFPDLLPALRDIAISLGKIPESPE</sequence>
<name>A0ABY8MJD8_9SPIO</name>
<dbReference type="SUPFAM" id="SSF53448">
    <property type="entry name" value="Nucleotide-diphospho-sugar transferases"/>
    <property type="match status" value="1"/>
</dbReference>
<gene>
    <name evidence="1" type="ORF">P0082_00260</name>
</gene>
<evidence type="ECO:0000313" key="2">
    <source>
        <dbReference type="Proteomes" id="UP001228690"/>
    </source>
</evidence>